<accession>A0A386KDT4</accession>
<gene>
    <name evidence="1" type="ORF">Aci05_124</name>
</gene>
<evidence type="ECO:0000313" key="1">
    <source>
        <dbReference type="EMBL" id="AYD82436.1"/>
    </source>
</evidence>
<keyword evidence="2" id="KW-1185">Reference proteome</keyword>
<dbReference type="EMBL" id="MH746814">
    <property type="protein sequence ID" value="AYD82436.1"/>
    <property type="molecule type" value="Genomic_DNA"/>
</dbReference>
<sequence length="75" mass="8479">MRKARIKATKQQMVDMGIDGVVVNGEVIKDGTILDIKELQINFEGKPAFQFIGSYNGLIDHTWYISAELFEFIEG</sequence>
<name>A0A386KDT4_9CAUD</name>
<dbReference type="Proteomes" id="UP000269940">
    <property type="component" value="Segment"/>
</dbReference>
<protein>
    <submittedName>
        <fullName evidence="1">Uncharacterized protein</fullName>
    </submittedName>
</protein>
<proteinExistence type="predicted"/>
<evidence type="ECO:0000313" key="2">
    <source>
        <dbReference type="Proteomes" id="UP000269940"/>
    </source>
</evidence>
<organism evidence="1 2">
    <name type="scientific">Acinetobacter phage vB_AbaM_B09_Aci05</name>
    <dbReference type="NCBI Taxonomy" id="2315458"/>
    <lineage>
        <taxon>Viruses</taxon>
        <taxon>Duplodnaviria</taxon>
        <taxon>Heunggongvirae</taxon>
        <taxon>Uroviricota</taxon>
        <taxon>Caudoviricetes</taxon>
        <taxon>Saclayvirus</taxon>
        <taxon>Saclayvirus Aci05</taxon>
    </lineage>
</organism>
<reference evidence="1 2" key="1">
    <citation type="submission" date="2018-08" db="EMBL/GenBank/DDBJ databases">
        <title>Complete genome sequence of five Acinetobacter baumannii phages from Abidjan, Cote d'Ivoire.</title>
        <authorList>
            <person name="Essoh C."/>
            <person name="Vernadet J.-P."/>
            <person name="Vergnaud G."/>
            <person name="Resch G."/>
            <person name="Pourcel C."/>
        </authorList>
    </citation>
    <scope>NUCLEOTIDE SEQUENCE [LARGE SCALE GENOMIC DNA]</scope>
</reference>